<comment type="caution">
    <text evidence="2">The sequence shown here is derived from an EMBL/GenBank/DDBJ whole genome shotgun (WGS) entry which is preliminary data.</text>
</comment>
<reference evidence="2 3" key="1">
    <citation type="submission" date="2020-08" db="EMBL/GenBank/DDBJ databases">
        <title>Genomic Encyclopedia of Type Strains, Phase III (KMG-III): the genomes of soil and plant-associated and newly described type strains.</title>
        <authorList>
            <person name="Whitman W."/>
        </authorList>
    </citation>
    <scope>NUCLEOTIDE SEQUENCE [LARGE SCALE GENOMIC DNA]</scope>
    <source>
        <strain evidence="2 3">SFB5A</strain>
    </source>
</reference>
<keyword evidence="3" id="KW-1185">Reference proteome</keyword>
<evidence type="ECO:0000313" key="2">
    <source>
        <dbReference type="EMBL" id="MBB4983949.1"/>
    </source>
</evidence>
<name>A0A7W7U2T5_9ACTN</name>
<dbReference type="RefSeq" id="WP_312883269.1">
    <property type="nucleotide sequence ID" value="NZ_JACHJY010000007.1"/>
</dbReference>
<feature type="region of interest" description="Disordered" evidence="1">
    <location>
        <begin position="326"/>
        <end position="345"/>
    </location>
</feature>
<protein>
    <submittedName>
        <fullName evidence="2">Uncharacterized protein</fullName>
    </submittedName>
</protein>
<gene>
    <name evidence="2" type="ORF">GGE06_004895</name>
</gene>
<accession>A0A7W7U2T5</accession>
<dbReference type="EMBL" id="JACHJY010000007">
    <property type="protein sequence ID" value="MBB4983949.1"/>
    <property type="molecule type" value="Genomic_DNA"/>
</dbReference>
<evidence type="ECO:0000256" key="1">
    <source>
        <dbReference type="SAM" id="MobiDB-lite"/>
    </source>
</evidence>
<sequence length="365" mass="39204">MTDRHVSSAVMTHPVRLGQAQDLVDRLRLDRLALDPDPDGPPSALRTALVAWSAAAPGAGHHLVVQDDVDAPAELLEIVARAADRFPDEALVFYTNWHARNGAAARLAALAGASWVRAVPDEFTPSLAVCLPTATAAAFRAFARDSEERHDDELFTVFFRGRGRMSLLAVPNVVEHIGTSSINGHAAQGIRLAVCPTPAADAAPLLARGRVLEEPGWVPYMRYGEGYIRLVGQENGPDGGRGHQRWTEALPATGLTEETVRAARDAHLPERLAAEVARTFGRPFAEELWTHCLLLGRQAAHAARRLGRAVDDVPADALDRMRHSAVATAGPAGLPPERRPEAGPDEVRAMTALAWSAVRAGERLG</sequence>
<dbReference type="Proteomes" id="UP000582643">
    <property type="component" value="Unassembled WGS sequence"/>
</dbReference>
<dbReference type="AlphaFoldDB" id="A0A7W7U2T5"/>
<proteinExistence type="predicted"/>
<evidence type="ECO:0000313" key="3">
    <source>
        <dbReference type="Proteomes" id="UP000582643"/>
    </source>
</evidence>
<organism evidence="2 3">
    <name type="scientific">Streptomyces nymphaeiformis</name>
    <dbReference type="NCBI Taxonomy" id="2663842"/>
    <lineage>
        <taxon>Bacteria</taxon>
        <taxon>Bacillati</taxon>
        <taxon>Actinomycetota</taxon>
        <taxon>Actinomycetes</taxon>
        <taxon>Kitasatosporales</taxon>
        <taxon>Streptomycetaceae</taxon>
        <taxon>Streptomyces</taxon>
    </lineage>
</organism>
<feature type="compositionally biased region" description="Basic and acidic residues" evidence="1">
    <location>
        <begin position="336"/>
        <end position="345"/>
    </location>
</feature>